<dbReference type="FunFam" id="3.10.105.10:FF:000006">
    <property type="entry name" value="Peptide ABC transporter substrate-binding protein"/>
    <property type="match status" value="1"/>
</dbReference>
<reference evidence="7 8" key="2">
    <citation type="submission" date="2019-09" db="EMBL/GenBank/DDBJ databases">
        <title>Mesorhizobium sp. MaA-C15 isolated from Microcystis aeruginosa.</title>
        <authorList>
            <person name="Jeong S.E."/>
            <person name="Jin H.M."/>
            <person name="Jeon C.O."/>
        </authorList>
    </citation>
    <scope>NUCLEOTIDE SEQUENCE [LARGE SCALE GENOMIC DNA]</scope>
    <source>
        <strain evidence="7 8">MaA-C15</strain>
    </source>
</reference>
<evidence type="ECO:0000259" key="6">
    <source>
        <dbReference type="Pfam" id="PF00496"/>
    </source>
</evidence>
<evidence type="ECO:0000313" key="7">
    <source>
        <dbReference type="EMBL" id="TYR35192.1"/>
    </source>
</evidence>
<dbReference type="InterPro" id="IPR000914">
    <property type="entry name" value="SBP_5_dom"/>
</dbReference>
<dbReference type="InterPro" id="IPR030678">
    <property type="entry name" value="Peptide/Ni-bd"/>
</dbReference>
<gene>
    <name evidence="7" type="ORF">FY036_02650</name>
</gene>
<comment type="subcellular location">
    <subcellularLocation>
        <location evidence="1">Periplasm</location>
    </subcellularLocation>
</comment>
<dbReference type="InterPro" id="IPR039424">
    <property type="entry name" value="SBP_5"/>
</dbReference>
<feature type="signal peptide" evidence="5">
    <location>
        <begin position="1"/>
        <end position="24"/>
    </location>
</feature>
<reference evidence="7 8" key="1">
    <citation type="submission" date="2019-08" db="EMBL/GenBank/DDBJ databases">
        <authorList>
            <person name="Seo Y.L."/>
        </authorList>
    </citation>
    <scope>NUCLEOTIDE SEQUENCE [LARGE SCALE GENOMIC DNA]</scope>
    <source>
        <strain evidence="7 8">MaA-C15</strain>
    </source>
</reference>
<proteinExistence type="inferred from homology"/>
<evidence type="ECO:0000256" key="5">
    <source>
        <dbReference type="SAM" id="SignalP"/>
    </source>
</evidence>
<accession>A0A5D4H4G3</accession>
<evidence type="ECO:0000313" key="8">
    <source>
        <dbReference type="Proteomes" id="UP000323258"/>
    </source>
</evidence>
<dbReference type="Gene3D" id="3.10.105.10">
    <property type="entry name" value="Dipeptide-binding Protein, Domain 3"/>
    <property type="match status" value="1"/>
</dbReference>
<dbReference type="PANTHER" id="PTHR30290:SF65">
    <property type="entry name" value="MONOACYL PHOSPHATIDYLINOSITOL TETRAMANNOSIDE-BINDING PROTEIN LPQW-RELATED"/>
    <property type="match status" value="1"/>
</dbReference>
<comment type="similarity">
    <text evidence="2">Belongs to the bacterial solute-binding protein 5 family.</text>
</comment>
<dbReference type="GO" id="GO:0043190">
    <property type="term" value="C:ATP-binding cassette (ABC) transporter complex"/>
    <property type="evidence" value="ECO:0007669"/>
    <property type="project" value="InterPro"/>
</dbReference>
<dbReference type="PANTHER" id="PTHR30290">
    <property type="entry name" value="PERIPLASMIC BINDING COMPONENT OF ABC TRANSPORTER"/>
    <property type="match status" value="1"/>
</dbReference>
<keyword evidence="3" id="KW-0813">Transport</keyword>
<keyword evidence="4 5" id="KW-0732">Signal</keyword>
<dbReference type="AlphaFoldDB" id="A0A5D4H4G3"/>
<feature type="chain" id="PRO_5022831374" evidence="5">
    <location>
        <begin position="25"/>
        <end position="568"/>
    </location>
</feature>
<dbReference type="EMBL" id="VSZS01000053">
    <property type="protein sequence ID" value="TYR35192.1"/>
    <property type="molecule type" value="Genomic_DNA"/>
</dbReference>
<feature type="domain" description="Solute-binding protein family 5" evidence="6">
    <location>
        <begin position="82"/>
        <end position="473"/>
    </location>
</feature>
<evidence type="ECO:0000256" key="1">
    <source>
        <dbReference type="ARBA" id="ARBA00004418"/>
    </source>
</evidence>
<protein>
    <submittedName>
        <fullName evidence="7">Peptide ABC transporter substrate-binding protein</fullName>
    </submittedName>
</protein>
<sequence>MKKFTTFLTGTAAVLALGAASAQAERGSDGHLNILYWQAVSILNPFLSGGTKDVEGASMVIEPLAKYDEAGNMVPALVDEIPTVENGGVSEDLKSITWKITEGLLWSDGTPFTANDVAFTAEYCMHPDGGCQQIAKFTDVESVEVVDDLTVKVNFSVPKPFPYGPFVGAESPIIQKAQFENCTGPRAPECTEQNFGPHGTGAFRVTEFRANDVVSFEANPHFRDAAKPAFATATLKGGGDAASAARSILETGEFDYAWNLQVEPEILNQMAAAGRGVVVSSFGTSVERLELNWTDPSPDKGAIRSTIEAGPHPFLSDPAVRKALSISIDRELLVEAGYGASGQATCNILPAPELYASTAVNWCLEYDVEEANRLLDEAGWERGGDGIRAKDGVRLSILYQTSTNSVRQATQALVKDMWQQIGIETELRNIDAAVFFGGDPASPDTFQKFYADVEMYTNNFPGTDPERYMAGWLCSDIPSPANGWLGANMPRFCSEEYDALVGQMAETAELEARGELAKKMNDILSNEGALIPLIHRGDVSAHSVTLEGVRMNSWDSELWNVADWTRAQ</sequence>
<dbReference type="GO" id="GO:0030288">
    <property type="term" value="C:outer membrane-bounded periplasmic space"/>
    <property type="evidence" value="ECO:0007669"/>
    <property type="project" value="UniProtKB-ARBA"/>
</dbReference>
<dbReference type="CDD" id="cd08513">
    <property type="entry name" value="PBP2_thermophilic_Hb8_like"/>
    <property type="match status" value="1"/>
</dbReference>
<evidence type="ECO:0000256" key="4">
    <source>
        <dbReference type="ARBA" id="ARBA00022729"/>
    </source>
</evidence>
<dbReference type="Gene3D" id="3.40.190.10">
    <property type="entry name" value="Periplasmic binding protein-like II"/>
    <property type="match status" value="1"/>
</dbReference>
<name>A0A5D4H4G3_9HYPH</name>
<dbReference type="GO" id="GO:1904680">
    <property type="term" value="F:peptide transmembrane transporter activity"/>
    <property type="evidence" value="ECO:0007669"/>
    <property type="project" value="TreeGrafter"/>
</dbReference>
<dbReference type="RefSeq" id="WP_148913156.1">
    <property type="nucleotide sequence ID" value="NZ_VSZS01000053.1"/>
</dbReference>
<dbReference type="Pfam" id="PF00496">
    <property type="entry name" value="SBP_bac_5"/>
    <property type="match status" value="1"/>
</dbReference>
<dbReference type="PIRSF" id="PIRSF002741">
    <property type="entry name" value="MppA"/>
    <property type="match status" value="1"/>
</dbReference>
<dbReference type="OrthoDB" id="9803988at2"/>
<evidence type="ECO:0000256" key="3">
    <source>
        <dbReference type="ARBA" id="ARBA00022448"/>
    </source>
</evidence>
<dbReference type="GO" id="GO:0015833">
    <property type="term" value="P:peptide transport"/>
    <property type="evidence" value="ECO:0007669"/>
    <property type="project" value="TreeGrafter"/>
</dbReference>
<keyword evidence="8" id="KW-1185">Reference proteome</keyword>
<dbReference type="Proteomes" id="UP000323258">
    <property type="component" value="Unassembled WGS sequence"/>
</dbReference>
<organism evidence="7 8">
    <name type="scientific">Neoaquamicrobium microcysteis</name>
    <dbReference type="NCBI Taxonomy" id="2682781"/>
    <lineage>
        <taxon>Bacteria</taxon>
        <taxon>Pseudomonadati</taxon>
        <taxon>Pseudomonadota</taxon>
        <taxon>Alphaproteobacteria</taxon>
        <taxon>Hyphomicrobiales</taxon>
        <taxon>Phyllobacteriaceae</taxon>
        <taxon>Neoaquamicrobium</taxon>
    </lineage>
</organism>
<comment type="caution">
    <text evidence="7">The sequence shown here is derived from an EMBL/GenBank/DDBJ whole genome shotgun (WGS) entry which is preliminary data.</text>
</comment>
<evidence type="ECO:0000256" key="2">
    <source>
        <dbReference type="ARBA" id="ARBA00005695"/>
    </source>
</evidence>
<dbReference type="SUPFAM" id="SSF53850">
    <property type="entry name" value="Periplasmic binding protein-like II"/>
    <property type="match status" value="1"/>
</dbReference>